<name>B1Z3S2_BURA4</name>
<dbReference type="RefSeq" id="WP_012372291.1">
    <property type="nucleotide sequence ID" value="NC_010557.1"/>
</dbReference>
<protein>
    <submittedName>
        <fullName evidence="1">Uncharacterized protein</fullName>
    </submittedName>
</protein>
<accession>B1Z3S2</accession>
<proteinExistence type="predicted"/>
<dbReference type="Proteomes" id="UP000001680">
    <property type="component" value="Chromosome 3"/>
</dbReference>
<dbReference type="OrthoDB" id="7801625at2"/>
<dbReference type="AlphaFoldDB" id="B1Z3S2"/>
<gene>
    <name evidence="1" type="ordered locus">BamMC406_5948</name>
</gene>
<evidence type="ECO:0000313" key="1">
    <source>
        <dbReference type="EMBL" id="ACB68385.1"/>
    </source>
</evidence>
<organism evidence="1 2">
    <name type="scientific">Burkholderia ambifaria (strain MC40-6)</name>
    <dbReference type="NCBI Taxonomy" id="398577"/>
    <lineage>
        <taxon>Bacteria</taxon>
        <taxon>Pseudomonadati</taxon>
        <taxon>Pseudomonadota</taxon>
        <taxon>Betaproteobacteria</taxon>
        <taxon>Burkholderiales</taxon>
        <taxon>Burkholderiaceae</taxon>
        <taxon>Burkholderia</taxon>
        <taxon>Burkholderia cepacia complex</taxon>
    </lineage>
</organism>
<dbReference type="EMBL" id="CP001027">
    <property type="protein sequence ID" value="ACB68385.1"/>
    <property type="molecule type" value="Genomic_DNA"/>
</dbReference>
<evidence type="ECO:0000313" key="2">
    <source>
        <dbReference type="Proteomes" id="UP000001680"/>
    </source>
</evidence>
<reference evidence="2" key="1">
    <citation type="submission" date="2008-04" db="EMBL/GenBank/DDBJ databases">
        <title>Complete sequence of chromosome 3 of Burkholderia ambifaria MC40-6.</title>
        <authorList>
            <person name="Copeland A."/>
            <person name="Lucas S."/>
            <person name="Lapidus A."/>
            <person name="Glavina del Rio T."/>
            <person name="Dalin E."/>
            <person name="Tice H."/>
            <person name="Pitluck S."/>
            <person name="Chain P."/>
            <person name="Malfatti S."/>
            <person name="Shin M."/>
            <person name="Vergez L."/>
            <person name="Lang D."/>
            <person name="Schmutz J."/>
            <person name="Larimer F."/>
            <person name="Land M."/>
            <person name="Hauser L."/>
            <person name="Kyrpides N."/>
            <person name="Lykidis A."/>
            <person name="Ramette A."/>
            <person name="Konstantinidis K."/>
            <person name="Tiedje J."/>
            <person name="Richardson P."/>
        </authorList>
    </citation>
    <scope>NUCLEOTIDE SEQUENCE [LARGE SCALE GENOMIC DNA]</scope>
    <source>
        <strain evidence="2">MC40-6</strain>
    </source>
</reference>
<dbReference type="KEGG" id="bac:BamMC406_5948"/>
<sequence>MPEPPHEVAGQAGMHRVKPGLFIVGDAIRHECIAPSLYSGRMSKSFPLDGAVRISPLRCHA</sequence>
<dbReference type="HOGENOM" id="CLU_2913482_0_0_4"/>